<dbReference type="InterPro" id="IPR037066">
    <property type="entry name" value="Plug_dom_sf"/>
</dbReference>
<dbReference type="InterPro" id="IPR011990">
    <property type="entry name" value="TPR-like_helical_dom_sf"/>
</dbReference>
<dbReference type="Pfam" id="PF13715">
    <property type="entry name" value="CarbopepD_reg_2"/>
    <property type="match status" value="1"/>
</dbReference>
<proteinExistence type="predicted"/>
<comment type="caution">
    <text evidence="1">The sequence shown here is derived from an EMBL/GenBank/DDBJ whole genome shotgun (WGS) entry which is preliminary data.</text>
</comment>
<gene>
    <name evidence="1" type="ORF">M3P19_06005</name>
</gene>
<dbReference type="SUPFAM" id="SSF49464">
    <property type="entry name" value="Carboxypeptidase regulatory domain-like"/>
    <property type="match status" value="1"/>
</dbReference>
<dbReference type="SUPFAM" id="SSF56935">
    <property type="entry name" value="Porins"/>
    <property type="match status" value="1"/>
</dbReference>
<organism evidence="1 2">
    <name type="scientific">Flagellimonas spongiicola</name>
    <dbReference type="NCBI Taxonomy" id="2942208"/>
    <lineage>
        <taxon>Bacteria</taxon>
        <taxon>Pseudomonadati</taxon>
        <taxon>Bacteroidota</taxon>
        <taxon>Flavobacteriia</taxon>
        <taxon>Flavobacteriales</taxon>
        <taxon>Flavobacteriaceae</taxon>
        <taxon>Flagellimonas</taxon>
    </lineage>
</organism>
<sequence>MKSNHYTSYILIFFLVSVSMTFGQSKQIQGFVTDGFERLTNVSVQVAETDASAKTDVNGVYKIKAEVGQTLVYSYPGKDNVEVVIEDVTQFLNIVLSEYVEELDEVVITQTKRKTQNELLLEYNTNKNLVKTAFGILDKNRVGYSLRIIDNKDFNLAVIDVVTMIENKIPGVRVDRSDPTRPLLYLPRRFNSLTGFRPAAFELDGFIIADAPTYIPIETIERIGIINSPVALAKYGTVAAGGLVVINTTIANTSPQRPPKKDEIGPVAFREHYLENQHVVLGSSLETPVYLEEIGKAQNRKEARGIFENLETNYKNSPYFYLDCFSYFSSELNDDEQARKIGDELWTRFSNDATILKALAYKMEAQGMHKSALEVYKDVFRLRPAYVQSYKNLASSYYNIGDFGRSATMHARYSYLVDQALLGKSDEFMDVMNNDFNNLLVLNGNQVAKYQKDMPFSKEEFDGTRLVFEWNDGEAEFDIQFVNPEQREFTWAHSLNKNPDRIKEEKLIGYSSEEYLIYKPMSGTWKVNIKYLGNKRLTPVYLKTTIYKNFNTPNQSKEIKVFKLRAKNVNQQLFALN</sequence>
<accession>A0ABT0PQA3</accession>
<evidence type="ECO:0000313" key="2">
    <source>
        <dbReference type="Proteomes" id="UP001203607"/>
    </source>
</evidence>
<evidence type="ECO:0000313" key="1">
    <source>
        <dbReference type="EMBL" id="MCL6273555.1"/>
    </source>
</evidence>
<dbReference type="EMBL" id="JAMFMA010000001">
    <property type="protein sequence ID" value="MCL6273555.1"/>
    <property type="molecule type" value="Genomic_DNA"/>
</dbReference>
<dbReference type="InterPro" id="IPR008969">
    <property type="entry name" value="CarboxyPept-like_regulatory"/>
</dbReference>
<dbReference type="SUPFAM" id="SSF48452">
    <property type="entry name" value="TPR-like"/>
    <property type="match status" value="1"/>
</dbReference>
<keyword evidence="2" id="KW-1185">Reference proteome</keyword>
<name>A0ABT0PQA3_9FLAO</name>
<protein>
    <submittedName>
        <fullName evidence="1">Carboxypeptidase-like regulatory domain-containing protein</fullName>
    </submittedName>
</protein>
<reference evidence="1 2" key="1">
    <citation type="submission" date="2022-05" db="EMBL/GenBank/DDBJ databases">
        <authorList>
            <person name="Park J.-S."/>
        </authorList>
    </citation>
    <scope>NUCLEOTIDE SEQUENCE [LARGE SCALE GENOMIC DNA]</scope>
    <source>
        <strain evidence="1 2">2012CJ35-5</strain>
    </source>
</reference>
<dbReference type="Proteomes" id="UP001203607">
    <property type="component" value="Unassembled WGS sequence"/>
</dbReference>
<dbReference type="Gene3D" id="2.170.130.10">
    <property type="entry name" value="TonB-dependent receptor, plug domain"/>
    <property type="match status" value="1"/>
</dbReference>
<dbReference type="Gene3D" id="1.25.40.10">
    <property type="entry name" value="Tetratricopeptide repeat domain"/>
    <property type="match status" value="1"/>
</dbReference>